<dbReference type="RefSeq" id="XP_022089883.1">
    <property type="nucleotide sequence ID" value="XM_022234191.1"/>
</dbReference>
<name>A0A8B7Y9G7_ACAPL</name>
<keyword evidence="2 5" id="KW-0812">Transmembrane</keyword>
<dbReference type="SUPFAM" id="SSF103473">
    <property type="entry name" value="MFS general substrate transporter"/>
    <property type="match status" value="1"/>
</dbReference>
<reference evidence="8" key="1">
    <citation type="submission" date="2025-08" db="UniProtKB">
        <authorList>
            <consortium name="RefSeq"/>
        </authorList>
    </citation>
    <scope>IDENTIFICATION</scope>
</reference>
<organism evidence="7 8">
    <name type="scientific">Acanthaster planci</name>
    <name type="common">Crown-of-thorns starfish</name>
    <dbReference type="NCBI Taxonomy" id="133434"/>
    <lineage>
        <taxon>Eukaryota</taxon>
        <taxon>Metazoa</taxon>
        <taxon>Echinodermata</taxon>
        <taxon>Eleutherozoa</taxon>
        <taxon>Asterozoa</taxon>
        <taxon>Asteroidea</taxon>
        <taxon>Valvatacea</taxon>
        <taxon>Valvatida</taxon>
        <taxon>Acanthasteridae</taxon>
        <taxon>Acanthaster</taxon>
    </lineage>
</organism>
<dbReference type="InterPro" id="IPR005829">
    <property type="entry name" value="Sugar_transporter_CS"/>
</dbReference>
<dbReference type="InterPro" id="IPR036259">
    <property type="entry name" value="MFS_trans_sf"/>
</dbReference>
<evidence type="ECO:0000256" key="2">
    <source>
        <dbReference type="ARBA" id="ARBA00022692"/>
    </source>
</evidence>
<dbReference type="PROSITE" id="PS50850">
    <property type="entry name" value="MFS"/>
    <property type="match status" value="1"/>
</dbReference>
<dbReference type="KEGG" id="aplc:110978872"/>
<dbReference type="InterPro" id="IPR005828">
    <property type="entry name" value="MFS_sugar_transport-like"/>
</dbReference>
<feature type="transmembrane region" description="Helical" evidence="5">
    <location>
        <begin position="465"/>
        <end position="484"/>
    </location>
</feature>
<sequence>MLVARTCLRSGESVLVLHYSSIQQQLFQSQEELAIRMQFDQILALLGDFGPYQRRIFFLICLLSVPGAFHKLAQVFLGAGTDHWCAEPEWEDQDCMGWNLTTTECQLAKKNASIPRDERGEFKQCGRYNVTGVMFYPGLDTSNFTTEECMDGWVYDTSQYESTIRMDFTLVCDRKTFSNVAQSVFFVGILLGSVVFGSLADWIGRTKTMYIAMCLWLAASIAVAFSPNFAAYTIFRALGGAGSYGTFLPAYVLGTEFVGPSKRVIVGIVGQIFFSAGLMILAGLAYFIRQWRTLELVITAPILLFFLYIPIFPESARWLINRGRHNQAEKIIRKVAKVNKKELPDVLFEEDEIKELKEKLEAERKPNALDLFKTPNIAFKTSNLMFNWCVNSLVYYGLSLSIPDLASDNYLAFFISGAIEIPAYILAMVAIEKLGRRLNLGSTMVIGGVACVGTILIPAGTWQTAVAMIGKFCVSASFAIVYIYSAELFPTPLRTVGMGVCSMASRIGGIVSPLILLLDGVWQPLPLLLFGVPSILAGALAFLLPETRGKALPETVEDAEEFGKFRWMDQYQFIHREKKDESPVA</sequence>
<evidence type="ECO:0000256" key="5">
    <source>
        <dbReference type="SAM" id="Phobius"/>
    </source>
</evidence>
<dbReference type="Pfam" id="PF00083">
    <property type="entry name" value="Sugar_tr"/>
    <property type="match status" value="1"/>
</dbReference>
<feature type="transmembrane region" description="Helical" evidence="5">
    <location>
        <begin position="265"/>
        <end position="288"/>
    </location>
</feature>
<keyword evidence="3 5" id="KW-1133">Transmembrane helix</keyword>
<feature type="transmembrane region" description="Helical" evidence="5">
    <location>
        <begin position="233"/>
        <end position="253"/>
    </location>
</feature>
<feature type="transmembrane region" description="Helical" evidence="5">
    <location>
        <begin position="184"/>
        <end position="203"/>
    </location>
</feature>
<evidence type="ECO:0000256" key="4">
    <source>
        <dbReference type="ARBA" id="ARBA00023136"/>
    </source>
</evidence>
<dbReference type="GO" id="GO:0022857">
    <property type="term" value="F:transmembrane transporter activity"/>
    <property type="evidence" value="ECO:0007669"/>
    <property type="project" value="InterPro"/>
</dbReference>
<feature type="transmembrane region" description="Helical" evidence="5">
    <location>
        <begin position="210"/>
        <end position="227"/>
    </location>
</feature>
<protein>
    <submittedName>
        <fullName evidence="8">Organic cation transporter protein-like isoform X1</fullName>
    </submittedName>
</protein>
<feature type="domain" description="Major facilitator superfamily (MFS) profile" evidence="6">
    <location>
        <begin position="126"/>
        <end position="549"/>
    </location>
</feature>
<keyword evidence="4 5" id="KW-0472">Membrane</keyword>
<comment type="subcellular location">
    <subcellularLocation>
        <location evidence="1">Membrane</location>
        <topology evidence="1">Multi-pass membrane protein</topology>
    </subcellularLocation>
</comment>
<dbReference type="OMA" id="IFPGNFH"/>
<dbReference type="Gene3D" id="1.20.1250.20">
    <property type="entry name" value="MFS general substrate transporter like domains"/>
    <property type="match status" value="1"/>
</dbReference>
<gene>
    <name evidence="8" type="primary">LOC110978872</name>
</gene>
<dbReference type="PANTHER" id="PTHR24064">
    <property type="entry name" value="SOLUTE CARRIER FAMILY 22 MEMBER"/>
    <property type="match status" value="1"/>
</dbReference>
<dbReference type="GO" id="GO:0016020">
    <property type="term" value="C:membrane"/>
    <property type="evidence" value="ECO:0007669"/>
    <property type="project" value="UniProtKB-SubCell"/>
</dbReference>
<evidence type="ECO:0000256" key="1">
    <source>
        <dbReference type="ARBA" id="ARBA00004141"/>
    </source>
</evidence>
<feature type="transmembrane region" description="Helical" evidence="5">
    <location>
        <begin position="410"/>
        <end position="431"/>
    </location>
</feature>
<feature type="transmembrane region" description="Helical" evidence="5">
    <location>
        <begin position="496"/>
        <end position="518"/>
    </location>
</feature>
<dbReference type="Proteomes" id="UP000694845">
    <property type="component" value="Unplaced"/>
</dbReference>
<proteinExistence type="predicted"/>
<evidence type="ECO:0000313" key="8">
    <source>
        <dbReference type="RefSeq" id="XP_022089883.1"/>
    </source>
</evidence>
<dbReference type="InterPro" id="IPR020846">
    <property type="entry name" value="MFS_dom"/>
</dbReference>
<dbReference type="AlphaFoldDB" id="A0A8B7Y9G7"/>
<evidence type="ECO:0000256" key="3">
    <source>
        <dbReference type="ARBA" id="ARBA00022989"/>
    </source>
</evidence>
<accession>A0A8B7Y9G7</accession>
<dbReference type="OrthoDB" id="2261376at2759"/>
<feature type="transmembrane region" description="Helical" evidence="5">
    <location>
        <begin position="524"/>
        <end position="544"/>
    </location>
</feature>
<feature type="transmembrane region" description="Helical" evidence="5">
    <location>
        <begin position="294"/>
        <end position="312"/>
    </location>
</feature>
<dbReference type="GeneID" id="110978872"/>
<evidence type="ECO:0000259" key="6">
    <source>
        <dbReference type="PROSITE" id="PS50850"/>
    </source>
</evidence>
<feature type="transmembrane region" description="Helical" evidence="5">
    <location>
        <begin position="438"/>
        <end position="459"/>
    </location>
</feature>
<keyword evidence="7" id="KW-1185">Reference proteome</keyword>
<evidence type="ECO:0000313" key="7">
    <source>
        <dbReference type="Proteomes" id="UP000694845"/>
    </source>
</evidence>
<dbReference type="PROSITE" id="PS00216">
    <property type="entry name" value="SUGAR_TRANSPORT_1"/>
    <property type="match status" value="1"/>
</dbReference>
<dbReference type="CDD" id="cd17317">
    <property type="entry name" value="MFS_SLC22"/>
    <property type="match status" value="1"/>
</dbReference>